<accession>A0A368XVX9</accession>
<dbReference type="Proteomes" id="UP000252884">
    <property type="component" value="Unassembled WGS sequence"/>
</dbReference>
<proteinExistence type="predicted"/>
<dbReference type="EMBL" id="QPJK01000004">
    <property type="protein sequence ID" value="RCW71296.1"/>
    <property type="molecule type" value="Genomic_DNA"/>
</dbReference>
<sequence length="118" mass="13197">MAAMQTVAELPEFIREADKLLSVAERQELIRYLALHPKAGDLMEGTGGVRKLRWGRGDHGKSGGVRAIYYFHDEQMPLYLLTLFAKGDRANLSKAERNELAGLTVVLVSLWKAKGRKT</sequence>
<dbReference type="PIRSF" id="PIRSF039032">
    <property type="entry name" value="HigB-2"/>
    <property type="match status" value="1"/>
</dbReference>
<evidence type="ECO:0000313" key="1">
    <source>
        <dbReference type="EMBL" id="RCW71296.1"/>
    </source>
</evidence>
<dbReference type="InterPro" id="IPR009387">
    <property type="entry name" value="HigB-2"/>
</dbReference>
<gene>
    <name evidence="1" type="ORF">DES41_104115</name>
</gene>
<name>A0A368XVX9_9BURK</name>
<comment type="caution">
    <text evidence="1">The sequence shown here is derived from an EMBL/GenBank/DDBJ whole genome shotgun (WGS) entry which is preliminary data.</text>
</comment>
<organism evidence="1 2">
    <name type="scientific">Pseudorhodoferax soli</name>
    <dbReference type="NCBI Taxonomy" id="545864"/>
    <lineage>
        <taxon>Bacteria</taxon>
        <taxon>Pseudomonadati</taxon>
        <taxon>Pseudomonadota</taxon>
        <taxon>Betaproteobacteria</taxon>
        <taxon>Burkholderiales</taxon>
        <taxon>Comamonadaceae</taxon>
    </lineage>
</organism>
<reference evidence="1 2" key="1">
    <citation type="submission" date="2018-07" db="EMBL/GenBank/DDBJ databases">
        <title>Genomic Encyclopedia of Type Strains, Phase IV (KMG-IV): sequencing the most valuable type-strain genomes for metagenomic binning, comparative biology and taxonomic classification.</title>
        <authorList>
            <person name="Goeker M."/>
        </authorList>
    </citation>
    <scope>NUCLEOTIDE SEQUENCE [LARGE SCALE GENOMIC DNA]</scope>
    <source>
        <strain evidence="1 2">DSM 21634</strain>
    </source>
</reference>
<dbReference type="AlphaFoldDB" id="A0A368XVX9"/>
<dbReference type="Pfam" id="PF06296">
    <property type="entry name" value="RelE"/>
    <property type="match status" value="1"/>
</dbReference>
<keyword evidence="2" id="KW-1185">Reference proteome</keyword>
<protein>
    <submittedName>
        <fullName evidence="1">RelE toxin of RelEB toxin-antitoxin system</fullName>
    </submittedName>
</protein>
<evidence type="ECO:0000313" key="2">
    <source>
        <dbReference type="Proteomes" id="UP000252884"/>
    </source>
</evidence>